<comment type="caution">
    <text evidence="2">The sequence shown here is derived from an EMBL/GenBank/DDBJ whole genome shotgun (WGS) entry which is preliminary data.</text>
</comment>
<reference evidence="3" key="1">
    <citation type="submission" date="2017-01" db="EMBL/GenBank/DDBJ databases">
        <title>Comparative genomics of anhydrobiosis in the tardigrade Hypsibius dujardini.</title>
        <authorList>
            <person name="Yoshida Y."/>
            <person name="Koutsovoulos G."/>
            <person name="Laetsch D."/>
            <person name="Stevens L."/>
            <person name="Kumar S."/>
            <person name="Horikawa D."/>
            <person name="Ishino K."/>
            <person name="Komine S."/>
            <person name="Tomita M."/>
            <person name="Blaxter M."/>
            <person name="Arakawa K."/>
        </authorList>
    </citation>
    <scope>NUCLEOTIDE SEQUENCE [LARGE SCALE GENOMIC DNA]</scope>
    <source>
        <strain evidence="3">Z151</strain>
    </source>
</reference>
<name>A0A1W0XBG3_HYPEX</name>
<dbReference type="AlphaFoldDB" id="A0A1W0XBG3"/>
<proteinExistence type="predicted"/>
<feature type="region of interest" description="Disordered" evidence="1">
    <location>
        <begin position="78"/>
        <end position="106"/>
    </location>
</feature>
<protein>
    <submittedName>
        <fullName evidence="2">Uncharacterized protein</fullName>
    </submittedName>
</protein>
<sequence length="243" mass="26030">MYYPNQKICGYAGMAILMTGLMAVTVSARRPPMRPVQEVFGLTDLTGESPPTPKPLPPSRLTLEPTTVTFLATTTPFTSHQLRRPAGRRARPPTTTEPVTSTASLQMSPNPFPVFVARNGNITAELSAAGSVPEQVVIVDDDRRPMGRVGLGQSVPEMSTFTGFTGLFPQHHGGGGGGGGGGENGNHMVARRNLNCQGGTTRSERPSLMSAREGLLRILQFLSSLKLQKNIGEPRELDNLPQI</sequence>
<feature type="compositionally biased region" description="Basic residues" evidence="1">
    <location>
        <begin position="81"/>
        <end position="91"/>
    </location>
</feature>
<evidence type="ECO:0000313" key="2">
    <source>
        <dbReference type="EMBL" id="OQV24652.1"/>
    </source>
</evidence>
<keyword evidence="3" id="KW-1185">Reference proteome</keyword>
<feature type="compositionally biased region" description="Polar residues" evidence="1">
    <location>
        <begin position="97"/>
        <end position="106"/>
    </location>
</feature>
<accession>A0A1W0XBG3</accession>
<dbReference type="EMBL" id="MTYJ01000006">
    <property type="protein sequence ID" value="OQV24652.1"/>
    <property type="molecule type" value="Genomic_DNA"/>
</dbReference>
<gene>
    <name evidence="2" type="ORF">BV898_01711</name>
</gene>
<organism evidence="2 3">
    <name type="scientific">Hypsibius exemplaris</name>
    <name type="common">Freshwater tardigrade</name>
    <dbReference type="NCBI Taxonomy" id="2072580"/>
    <lineage>
        <taxon>Eukaryota</taxon>
        <taxon>Metazoa</taxon>
        <taxon>Ecdysozoa</taxon>
        <taxon>Tardigrada</taxon>
        <taxon>Eutardigrada</taxon>
        <taxon>Parachela</taxon>
        <taxon>Hypsibioidea</taxon>
        <taxon>Hypsibiidae</taxon>
        <taxon>Hypsibius</taxon>
    </lineage>
</organism>
<dbReference type="Proteomes" id="UP000192578">
    <property type="component" value="Unassembled WGS sequence"/>
</dbReference>
<evidence type="ECO:0000256" key="1">
    <source>
        <dbReference type="SAM" id="MobiDB-lite"/>
    </source>
</evidence>
<evidence type="ECO:0000313" key="3">
    <source>
        <dbReference type="Proteomes" id="UP000192578"/>
    </source>
</evidence>